<dbReference type="Pfam" id="PF11950">
    <property type="entry name" value="DUF3467"/>
    <property type="match status" value="1"/>
</dbReference>
<evidence type="ECO:0000313" key="2">
    <source>
        <dbReference type="Proteomes" id="UP001597327"/>
    </source>
</evidence>
<sequence>MTDTPEAPNQTINGVSINWDDSAMESMYANIGTATANREEFFLLFGTHQHWRGSVKDKTTVDVKLAQRIVMSPFAAKRLAAILAQSIKAYEQQFGKIEI</sequence>
<proteinExistence type="predicted"/>
<organism evidence="1 2">
    <name type="scientific">Roseibium aestuarii</name>
    <dbReference type="NCBI Taxonomy" id="2600299"/>
    <lineage>
        <taxon>Bacteria</taxon>
        <taxon>Pseudomonadati</taxon>
        <taxon>Pseudomonadota</taxon>
        <taxon>Alphaproteobacteria</taxon>
        <taxon>Hyphomicrobiales</taxon>
        <taxon>Stappiaceae</taxon>
        <taxon>Roseibium</taxon>
    </lineage>
</organism>
<protein>
    <submittedName>
        <fullName evidence="1">DUF3467 domain-containing protein</fullName>
    </submittedName>
</protein>
<dbReference type="InterPro" id="IPR021857">
    <property type="entry name" value="DUF3467"/>
</dbReference>
<dbReference type="RefSeq" id="WP_149890823.1">
    <property type="nucleotide sequence ID" value="NZ_JBHUFA010000001.1"/>
</dbReference>
<dbReference type="Proteomes" id="UP001597327">
    <property type="component" value="Unassembled WGS sequence"/>
</dbReference>
<dbReference type="EMBL" id="JBHUFA010000001">
    <property type="protein sequence ID" value="MFD1695441.1"/>
    <property type="molecule type" value="Genomic_DNA"/>
</dbReference>
<name>A0ABW4JV65_9HYPH</name>
<reference evidence="2" key="1">
    <citation type="journal article" date="2019" name="Int. J. Syst. Evol. Microbiol.">
        <title>The Global Catalogue of Microorganisms (GCM) 10K type strain sequencing project: providing services to taxonomists for standard genome sequencing and annotation.</title>
        <authorList>
            <consortium name="The Broad Institute Genomics Platform"/>
            <consortium name="The Broad Institute Genome Sequencing Center for Infectious Disease"/>
            <person name="Wu L."/>
            <person name="Ma J."/>
        </authorList>
    </citation>
    <scope>NUCLEOTIDE SEQUENCE [LARGE SCALE GENOMIC DNA]</scope>
    <source>
        <strain evidence="2">JCM 3369</strain>
    </source>
</reference>
<comment type="caution">
    <text evidence="1">The sequence shown here is derived from an EMBL/GenBank/DDBJ whole genome shotgun (WGS) entry which is preliminary data.</text>
</comment>
<evidence type="ECO:0000313" key="1">
    <source>
        <dbReference type="EMBL" id="MFD1695441.1"/>
    </source>
</evidence>
<keyword evidence="2" id="KW-1185">Reference proteome</keyword>
<accession>A0ABW4JV65</accession>
<gene>
    <name evidence="1" type="ORF">ACFSC7_07920</name>
</gene>